<feature type="compositionally biased region" description="Low complexity" evidence="2">
    <location>
        <begin position="2832"/>
        <end position="2844"/>
    </location>
</feature>
<feature type="compositionally biased region" description="Polar residues" evidence="2">
    <location>
        <begin position="2594"/>
        <end position="2605"/>
    </location>
</feature>
<dbReference type="InterPro" id="IPR053268">
    <property type="entry name" value="Woronin_anchor"/>
</dbReference>
<feature type="region of interest" description="Disordered" evidence="2">
    <location>
        <begin position="3457"/>
        <end position="3512"/>
    </location>
</feature>
<feature type="region of interest" description="Disordered" evidence="2">
    <location>
        <begin position="302"/>
        <end position="361"/>
    </location>
</feature>
<feature type="compositionally biased region" description="Low complexity" evidence="2">
    <location>
        <begin position="4410"/>
        <end position="4421"/>
    </location>
</feature>
<feature type="compositionally biased region" description="Basic and acidic residues" evidence="2">
    <location>
        <begin position="1301"/>
        <end position="1320"/>
    </location>
</feature>
<feature type="region of interest" description="Disordered" evidence="2">
    <location>
        <begin position="5155"/>
        <end position="5229"/>
    </location>
</feature>
<feature type="region of interest" description="Disordered" evidence="2">
    <location>
        <begin position="6512"/>
        <end position="6540"/>
    </location>
</feature>
<keyword evidence="3" id="KW-0812">Transmembrane</keyword>
<feature type="region of interest" description="Disordered" evidence="2">
    <location>
        <begin position="6231"/>
        <end position="6257"/>
    </location>
</feature>
<feature type="compositionally biased region" description="Basic and acidic residues" evidence="2">
    <location>
        <begin position="5207"/>
        <end position="5219"/>
    </location>
</feature>
<feature type="compositionally biased region" description="Basic and acidic residues" evidence="2">
    <location>
        <begin position="1385"/>
        <end position="1397"/>
    </location>
</feature>
<feature type="compositionally biased region" description="Polar residues" evidence="2">
    <location>
        <begin position="3071"/>
        <end position="3081"/>
    </location>
</feature>
<feature type="compositionally biased region" description="Polar residues" evidence="2">
    <location>
        <begin position="1625"/>
        <end position="1635"/>
    </location>
</feature>
<feature type="compositionally biased region" description="Basic and acidic residues" evidence="2">
    <location>
        <begin position="716"/>
        <end position="793"/>
    </location>
</feature>
<feature type="region of interest" description="Disordered" evidence="2">
    <location>
        <begin position="1086"/>
        <end position="1182"/>
    </location>
</feature>
<feature type="compositionally biased region" description="Polar residues" evidence="2">
    <location>
        <begin position="7202"/>
        <end position="7223"/>
    </location>
</feature>
<feature type="compositionally biased region" description="Low complexity" evidence="2">
    <location>
        <begin position="7250"/>
        <end position="7264"/>
    </location>
</feature>
<feature type="compositionally biased region" description="Basic and acidic residues" evidence="2">
    <location>
        <begin position="1476"/>
        <end position="1486"/>
    </location>
</feature>
<evidence type="ECO:0000256" key="1">
    <source>
        <dbReference type="SAM" id="Coils"/>
    </source>
</evidence>
<feature type="compositionally biased region" description="Polar residues" evidence="2">
    <location>
        <begin position="1576"/>
        <end position="1589"/>
    </location>
</feature>
<feature type="compositionally biased region" description="Basic and acidic residues" evidence="2">
    <location>
        <begin position="1027"/>
        <end position="1045"/>
    </location>
</feature>
<feature type="compositionally biased region" description="Low complexity" evidence="2">
    <location>
        <begin position="866"/>
        <end position="881"/>
    </location>
</feature>
<feature type="region of interest" description="Disordered" evidence="2">
    <location>
        <begin position="6388"/>
        <end position="6489"/>
    </location>
</feature>
<evidence type="ECO:0000313" key="5">
    <source>
        <dbReference type="Proteomes" id="UP001174997"/>
    </source>
</evidence>
<feature type="compositionally biased region" description="Low complexity" evidence="2">
    <location>
        <begin position="1799"/>
        <end position="1815"/>
    </location>
</feature>
<feature type="compositionally biased region" description="Basic and acidic residues" evidence="2">
    <location>
        <begin position="6471"/>
        <end position="6487"/>
    </location>
</feature>
<feature type="compositionally biased region" description="Low complexity" evidence="2">
    <location>
        <begin position="3258"/>
        <end position="3274"/>
    </location>
</feature>
<feature type="compositionally biased region" description="Basic and acidic residues" evidence="2">
    <location>
        <begin position="4018"/>
        <end position="4035"/>
    </location>
</feature>
<feature type="region of interest" description="Disordered" evidence="2">
    <location>
        <begin position="1849"/>
        <end position="1886"/>
    </location>
</feature>
<feature type="region of interest" description="Disordered" evidence="2">
    <location>
        <begin position="1937"/>
        <end position="1965"/>
    </location>
</feature>
<feature type="compositionally biased region" description="Basic and acidic residues" evidence="2">
    <location>
        <begin position="6171"/>
        <end position="6182"/>
    </location>
</feature>
<feature type="compositionally biased region" description="Acidic residues" evidence="2">
    <location>
        <begin position="3657"/>
        <end position="3666"/>
    </location>
</feature>
<feature type="compositionally biased region" description="Polar residues" evidence="2">
    <location>
        <begin position="67"/>
        <end position="77"/>
    </location>
</feature>
<feature type="region of interest" description="Disordered" evidence="2">
    <location>
        <begin position="1235"/>
        <end position="1599"/>
    </location>
</feature>
<feature type="compositionally biased region" description="Basic and acidic residues" evidence="2">
    <location>
        <begin position="573"/>
        <end position="675"/>
    </location>
</feature>
<feature type="region of interest" description="Disordered" evidence="2">
    <location>
        <begin position="698"/>
        <end position="929"/>
    </location>
</feature>
<feature type="compositionally biased region" description="Basic residues" evidence="2">
    <location>
        <begin position="4654"/>
        <end position="4666"/>
    </location>
</feature>
<feature type="region of interest" description="Disordered" evidence="2">
    <location>
        <begin position="6087"/>
        <end position="6183"/>
    </location>
</feature>
<feature type="compositionally biased region" description="Basic and acidic residues" evidence="2">
    <location>
        <begin position="6946"/>
        <end position="6978"/>
    </location>
</feature>
<proteinExistence type="predicted"/>
<feature type="region of interest" description="Disordered" evidence="2">
    <location>
        <begin position="3335"/>
        <end position="3444"/>
    </location>
</feature>
<feature type="region of interest" description="Disordered" evidence="2">
    <location>
        <begin position="7748"/>
        <end position="7793"/>
    </location>
</feature>
<feature type="compositionally biased region" description="Low complexity" evidence="2">
    <location>
        <begin position="344"/>
        <end position="353"/>
    </location>
</feature>
<feature type="compositionally biased region" description="Low complexity" evidence="2">
    <location>
        <begin position="317"/>
        <end position="328"/>
    </location>
</feature>
<feature type="region of interest" description="Disordered" evidence="2">
    <location>
        <begin position="6683"/>
        <end position="6710"/>
    </location>
</feature>
<feature type="region of interest" description="Disordered" evidence="2">
    <location>
        <begin position="5911"/>
        <end position="6035"/>
    </location>
</feature>
<feature type="transmembrane region" description="Helical" evidence="3">
    <location>
        <begin position="679"/>
        <end position="700"/>
    </location>
</feature>
<feature type="compositionally biased region" description="Polar residues" evidence="2">
    <location>
        <begin position="5973"/>
        <end position="5986"/>
    </location>
</feature>
<feature type="compositionally biased region" description="Basic and acidic residues" evidence="2">
    <location>
        <begin position="4312"/>
        <end position="4323"/>
    </location>
</feature>
<feature type="compositionally biased region" description="Polar residues" evidence="2">
    <location>
        <begin position="6134"/>
        <end position="6151"/>
    </location>
</feature>
<evidence type="ECO:0000313" key="4">
    <source>
        <dbReference type="EMBL" id="KAK0667365.1"/>
    </source>
</evidence>
<keyword evidence="3" id="KW-0472">Membrane</keyword>
<feature type="region of interest" description="Disordered" evidence="2">
    <location>
        <begin position="3246"/>
        <end position="3274"/>
    </location>
</feature>
<feature type="compositionally biased region" description="Basic and acidic residues" evidence="2">
    <location>
        <begin position="4438"/>
        <end position="4449"/>
    </location>
</feature>
<feature type="compositionally biased region" description="Basic and acidic residues" evidence="2">
    <location>
        <begin position="1092"/>
        <end position="1139"/>
    </location>
</feature>
<dbReference type="PANTHER" id="PTHR40641">
    <property type="entry name" value="INVOLUCRIN REPEAT PROTEIN (AFU_ORTHOLOGUE AFUA_2G08060)"/>
    <property type="match status" value="1"/>
</dbReference>
<feature type="compositionally biased region" description="Polar residues" evidence="2">
    <location>
        <begin position="1764"/>
        <end position="1779"/>
    </location>
</feature>
<feature type="region of interest" description="Disordered" evidence="2">
    <location>
        <begin position="45"/>
        <end position="117"/>
    </location>
</feature>
<feature type="compositionally biased region" description="Polar residues" evidence="2">
    <location>
        <begin position="2078"/>
        <end position="2096"/>
    </location>
</feature>
<feature type="compositionally biased region" description="Polar residues" evidence="2">
    <location>
        <begin position="4210"/>
        <end position="4219"/>
    </location>
</feature>
<feature type="compositionally biased region" description="Basic and acidic residues" evidence="2">
    <location>
        <begin position="4825"/>
        <end position="4843"/>
    </location>
</feature>
<evidence type="ECO:0000256" key="3">
    <source>
        <dbReference type="SAM" id="Phobius"/>
    </source>
</evidence>
<feature type="compositionally biased region" description="Acidic residues" evidence="2">
    <location>
        <begin position="329"/>
        <end position="343"/>
    </location>
</feature>
<feature type="compositionally biased region" description="Low complexity" evidence="2">
    <location>
        <begin position="101"/>
        <end position="117"/>
    </location>
</feature>
<feature type="compositionally biased region" description="Polar residues" evidence="2">
    <location>
        <begin position="4578"/>
        <end position="4592"/>
    </location>
</feature>
<feature type="region of interest" description="Disordered" evidence="2">
    <location>
        <begin position="5545"/>
        <end position="5621"/>
    </location>
</feature>
<organism evidence="4 5">
    <name type="scientific">Cercophora samala</name>
    <dbReference type="NCBI Taxonomy" id="330535"/>
    <lineage>
        <taxon>Eukaryota</taxon>
        <taxon>Fungi</taxon>
        <taxon>Dikarya</taxon>
        <taxon>Ascomycota</taxon>
        <taxon>Pezizomycotina</taxon>
        <taxon>Sordariomycetes</taxon>
        <taxon>Sordariomycetidae</taxon>
        <taxon>Sordariales</taxon>
        <taxon>Lasiosphaeriaceae</taxon>
        <taxon>Cercophora</taxon>
    </lineage>
</organism>
<feature type="compositionally biased region" description="Low complexity" evidence="2">
    <location>
        <begin position="3087"/>
        <end position="3100"/>
    </location>
</feature>
<feature type="compositionally biased region" description="Polar residues" evidence="2">
    <location>
        <begin position="6408"/>
        <end position="6418"/>
    </location>
</feature>
<feature type="region of interest" description="Disordered" evidence="2">
    <location>
        <begin position="6922"/>
        <end position="7223"/>
    </location>
</feature>
<feature type="compositionally biased region" description="Low complexity" evidence="2">
    <location>
        <begin position="45"/>
        <end position="54"/>
    </location>
</feature>
<feature type="region of interest" description="Disordered" evidence="2">
    <location>
        <begin position="2031"/>
        <end position="2172"/>
    </location>
</feature>
<feature type="compositionally biased region" description="Basic and acidic residues" evidence="2">
    <location>
        <begin position="1708"/>
        <end position="1720"/>
    </location>
</feature>
<feature type="compositionally biased region" description="Low complexity" evidence="2">
    <location>
        <begin position="213"/>
        <end position="228"/>
    </location>
</feature>
<feature type="compositionally biased region" description="Basic and acidic residues" evidence="2">
    <location>
        <begin position="882"/>
        <end position="891"/>
    </location>
</feature>
<feature type="region of interest" description="Disordered" evidence="2">
    <location>
        <begin position="5809"/>
        <end position="5886"/>
    </location>
</feature>
<feature type="compositionally biased region" description="Basic and acidic residues" evidence="2">
    <location>
        <begin position="837"/>
        <end position="852"/>
    </location>
</feature>
<feature type="compositionally biased region" description="Basic residues" evidence="2">
    <location>
        <begin position="4093"/>
        <end position="4104"/>
    </location>
</feature>
<feature type="compositionally biased region" description="Low complexity" evidence="2">
    <location>
        <begin position="1332"/>
        <end position="1342"/>
    </location>
</feature>
<feature type="compositionally biased region" description="Low complexity" evidence="2">
    <location>
        <begin position="5155"/>
        <end position="5165"/>
    </location>
</feature>
<feature type="region of interest" description="Disordered" evidence="2">
    <location>
        <begin position="2958"/>
        <end position="3208"/>
    </location>
</feature>
<feature type="region of interest" description="Disordered" evidence="2">
    <location>
        <begin position="2695"/>
        <end position="2722"/>
    </location>
</feature>
<feature type="region of interest" description="Disordered" evidence="2">
    <location>
        <begin position="573"/>
        <end position="684"/>
    </location>
</feature>
<feature type="compositionally biased region" description="Low complexity" evidence="2">
    <location>
        <begin position="4327"/>
        <end position="4337"/>
    </location>
</feature>
<keyword evidence="1" id="KW-0175">Coiled coil</keyword>
<feature type="region of interest" description="Disordered" evidence="2">
    <location>
        <begin position="458"/>
        <end position="550"/>
    </location>
</feature>
<gene>
    <name evidence="4" type="ORF">QBC41DRAFT_396095</name>
</gene>
<feature type="compositionally biased region" description="Polar residues" evidence="2">
    <location>
        <begin position="3155"/>
        <end position="3164"/>
    </location>
</feature>
<feature type="compositionally biased region" description="Polar residues" evidence="2">
    <location>
        <begin position="3043"/>
        <end position="3058"/>
    </location>
</feature>
<feature type="compositionally biased region" description="Basic residues" evidence="2">
    <location>
        <begin position="6393"/>
        <end position="6403"/>
    </location>
</feature>
<feature type="compositionally biased region" description="Low complexity" evidence="2">
    <location>
        <begin position="4080"/>
        <end position="4090"/>
    </location>
</feature>
<feature type="region of interest" description="Disordered" evidence="2">
    <location>
        <begin position="3909"/>
        <end position="3967"/>
    </location>
</feature>
<evidence type="ECO:0000256" key="2">
    <source>
        <dbReference type="SAM" id="MobiDB-lite"/>
    </source>
</evidence>
<reference evidence="4" key="1">
    <citation type="submission" date="2023-06" db="EMBL/GenBank/DDBJ databases">
        <title>Genome-scale phylogeny and comparative genomics of the fungal order Sordariales.</title>
        <authorList>
            <consortium name="Lawrence Berkeley National Laboratory"/>
            <person name="Hensen N."/>
            <person name="Bonometti L."/>
            <person name="Westerberg I."/>
            <person name="Brannstrom I.O."/>
            <person name="Guillou S."/>
            <person name="Cros-Aarteil S."/>
            <person name="Calhoun S."/>
            <person name="Haridas S."/>
            <person name="Kuo A."/>
            <person name="Mondo S."/>
            <person name="Pangilinan J."/>
            <person name="Riley R."/>
            <person name="Labutti K."/>
            <person name="Andreopoulos B."/>
            <person name="Lipzen A."/>
            <person name="Chen C."/>
            <person name="Yanf M."/>
            <person name="Daum C."/>
            <person name="Ng V."/>
            <person name="Clum A."/>
            <person name="Steindorff A."/>
            <person name="Ohm R."/>
            <person name="Martin F."/>
            <person name="Silar P."/>
            <person name="Natvig D."/>
            <person name="Lalanne C."/>
            <person name="Gautier V."/>
            <person name="Ament-Velasquez S.L."/>
            <person name="Kruys A."/>
            <person name="Hutchinson M.I."/>
            <person name="Powell A.J."/>
            <person name="Barry K."/>
            <person name="Miller A.N."/>
            <person name="Grigoriev I.V."/>
            <person name="Debuchy R."/>
            <person name="Gladieux P."/>
            <person name="Thoren M.H."/>
            <person name="Johannesson H."/>
        </authorList>
    </citation>
    <scope>NUCLEOTIDE SEQUENCE</scope>
    <source>
        <strain evidence="4">CBS 307.81</strain>
    </source>
</reference>
<feature type="compositionally biased region" description="Basic residues" evidence="2">
    <location>
        <begin position="4199"/>
        <end position="4209"/>
    </location>
</feature>
<feature type="compositionally biased region" description="Polar residues" evidence="2">
    <location>
        <begin position="4348"/>
        <end position="4363"/>
    </location>
</feature>
<dbReference type="EMBL" id="JAULSY010000073">
    <property type="protein sequence ID" value="KAK0667365.1"/>
    <property type="molecule type" value="Genomic_DNA"/>
</dbReference>
<accession>A0AA39ZB23</accession>
<protein>
    <recommendedName>
        <fullName evidence="6">Involucrin repeat protein</fullName>
    </recommendedName>
</protein>
<feature type="region of interest" description="Disordered" evidence="2">
    <location>
        <begin position="3984"/>
        <end position="4375"/>
    </location>
</feature>
<feature type="compositionally biased region" description="Low complexity" evidence="2">
    <location>
        <begin position="5866"/>
        <end position="5880"/>
    </location>
</feature>
<feature type="compositionally biased region" description="Low complexity" evidence="2">
    <location>
        <begin position="82"/>
        <end position="93"/>
    </location>
</feature>
<feature type="compositionally biased region" description="Basic and acidic residues" evidence="2">
    <location>
        <begin position="517"/>
        <end position="528"/>
    </location>
</feature>
<dbReference type="PANTHER" id="PTHR40641:SF2">
    <property type="entry name" value="INVOLUCRIN REPEAT PROTEIN"/>
    <property type="match status" value="1"/>
</dbReference>
<feature type="region of interest" description="Disordered" evidence="2">
    <location>
        <begin position="136"/>
        <end position="260"/>
    </location>
</feature>
<feature type="region of interest" description="Disordered" evidence="2">
    <location>
        <begin position="3550"/>
        <end position="3578"/>
    </location>
</feature>
<feature type="compositionally biased region" description="Basic and acidic residues" evidence="2">
    <location>
        <begin position="801"/>
        <end position="830"/>
    </location>
</feature>
<feature type="compositionally biased region" description="Low complexity" evidence="2">
    <location>
        <begin position="3690"/>
        <end position="3707"/>
    </location>
</feature>
<feature type="compositionally biased region" description="Low complexity" evidence="2">
    <location>
        <begin position="1872"/>
        <end position="1881"/>
    </location>
</feature>
<feature type="compositionally biased region" description="Low complexity" evidence="2">
    <location>
        <begin position="7144"/>
        <end position="7156"/>
    </location>
</feature>
<feature type="coiled-coil region" evidence="1">
    <location>
        <begin position="7300"/>
        <end position="7444"/>
    </location>
</feature>
<feature type="region of interest" description="Disordered" evidence="2">
    <location>
        <begin position="4809"/>
        <end position="4962"/>
    </location>
</feature>
<evidence type="ECO:0008006" key="6">
    <source>
        <dbReference type="Google" id="ProtNLM"/>
    </source>
</evidence>
<feature type="region of interest" description="Disordered" evidence="2">
    <location>
        <begin position="5270"/>
        <end position="5303"/>
    </location>
</feature>
<feature type="region of interest" description="Disordered" evidence="2">
    <location>
        <begin position="1687"/>
        <end position="1835"/>
    </location>
</feature>
<keyword evidence="3" id="KW-1133">Transmembrane helix</keyword>
<feature type="compositionally biased region" description="Polar residues" evidence="2">
    <location>
        <begin position="3710"/>
        <end position="3726"/>
    </location>
</feature>
<feature type="compositionally biased region" description="Low complexity" evidence="2">
    <location>
        <begin position="5085"/>
        <end position="5097"/>
    </location>
</feature>
<feature type="compositionally biased region" description="Polar residues" evidence="2">
    <location>
        <begin position="2311"/>
        <end position="2346"/>
    </location>
</feature>
<feature type="compositionally biased region" description="Basic residues" evidence="2">
    <location>
        <begin position="136"/>
        <end position="147"/>
    </location>
</feature>
<feature type="compositionally biased region" description="Basic residues" evidence="2">
    <location>
        <begin position="3673"/>
        <end position="3683"/>
    </location>
</feature>
<feature type="compositionally biased region" description="Low complexity" evidence="2">
    <location>
        <begin position="4301"/>
        <end position="4310"/>
    </location>
</feature>
<feature type="region of interest" description="Disordered" evidence="2">
    <location>
        <begin position="2363"/>
        <end position="2401"/>
    </location>
</feature>
<feature type="compositionally biased region" description="Polar residues" evidence="2">
    <location>
        <begin position="2524"/>
        <end position="2542"/>
    </location>
</feature>
<feature type="compositionally biased region" description="Basic residues" evidence="2">
    <location>
        <begin position="3788"/>
        <end position="3798"/>
    </location>
</feature>
<feature type="compositionally biased region" description="Basic residues" evidence="2">
    <location>
        <begin position="5830"/>
        <end position="5841"/>
    </location>
</feature>
<feature type="transmembrane region" description="Helical" evidence="3">
    <location>
        <begin position="551"/>
        <end position="570"/>
    </location>
</feature>
<feature type="compositionally biased region" description="Polar residues" evidence="2">
    <location>
        <begin position="1937"/>
        <end position="1947"/>
    </location>
</feature>
<feature type="compositionally biased region" description="Basic and acidic residues" evidence="2">
    <location>
        <begin position="7002"/>
        <end position="7018"/>
    </location>
</feature>
<feature type="compositionally biased region" description="Polar residues" evidence="2">
    <location>
        <begin position="4108"/>
        <end position="4122"/>
    </location>
</feature>
<feature type="compositionally biased region" description="Polar residues" evidence="2">
    <location>
        <begin position="3409"/>
        <end position="3423"/>
    </location>
</feature>
<feature type="compositionally biased region" description="Basic and acidic residues" evidence="2">
    <location>
        <begin position="1557"/>
        <end position="1568"/>
    </location>
</feature>
<feature type="region of interest" description="Disordered" evidence="2">
    <location>
        <begin position="1611"/>
        <end position="1638"/>
    </location>
</feature>
<feature type="compositionally biased region" description="Low complexity" evidence="2">
    <location>
        <begin position="3872"/>
        <end position="3891"/>
    </location>
</feature>
<feature type="region of interest" description="Disordered" evidence="2">
    <location>
        <begin position="4623"/>
        <end position="4783"/>
    </location>
</feature>
<feature type="compositionally biased region" description="Low complexity" evidence="2">
    <location>
        <begin position="3383"/>
        <end position="3395"/>
    </location>
</feature>
<name>A0AA39ZB23_9PEZI</name>
<feature type="compositionally biased region" description="Polar residues" evidence="2">
    <location>
        <begin position="305"/>
        <end position="316"/>
    </location>
</feature>
<feature type="region of interest" description="Disordered" evidence="2">
    <location>
        <begin position="5076"/>
        <end position="5097"/>
    </location>
</feature>
<sequence>MMREPTARRRSPESSRRRRAERRHSREQLAAAAAVAAGLVAAQPSPLLPQQLPPGSEVGDRAIIPPVSSSQTHTPTQHMIAPSTSQTQTPTQHQYHRSRADSTTSSSSSTSSSLVNVSRRSRFGIRNFFALSSVKKVKKRRSFKRKNYSTSSFDSDLAYGNGYVSRSSTESVRRPSASQHHQPPQHPQQHHQPYTPGAFSQVSGAYPAPSGPYSPHHYSQHGQHSGHGYPPPLPHQYGQPHPQQEPAIGPDGHPVLKRVQTDEEIIAIGRKLSDLARAENLRDLERQGRSRPSRIVATAVAVSAFQRTNSGRTRGISSSRPNKSQSSSSDEEWESASDSDSDSDSPSSDSDSSLAYGPMPRFSDPILPPLTALAGTAGVMGAAIGAGSIAPTIISERPSEAIRPPDRKPSAVDPAMFGPVNSLRGYVNTPCGFRPGEYVSPVQSQYQSPSLVHRVTAENPIPLPGSASNEALVQRQRQQQQQQPQHGFDQPITATNLGTPVQIQAPRPRIPVSPQVLEERGHRRDHEMSTGSPKKRRERERERDKESTISAALPAVVGAIGAAVVAGALMNNNKDEKRRSEERHDAKPRRDDDYDRERRRRYDDDARRSAVDINDKRDERYERRDYDRPPTSDVTRSDERYRDSRPSDRERDRRYDTPTGRNRDDDRYSRREPESKGGIAEVITPAVIGAVAGAVLAAGARRDSKTSPVQRGSPSVERDDGYKERMRLEQEVKRHREDSERHAREEQRLRDEYEVRMKEVREKAEEEERRAREEKKKQDWIEQQERIVREQRKIIYQQERVANDEREKAEQDRRSRDANQKREREEKRALEASGGRDPSRDKERSRDRRNKDVIVVVEGRPDVADSVIDPVSAPAPAPARSEVSKGKEREVAPPPPPSAPALEEKKPSGMDSLVPVAKKKSKEERRQAREELRKLLAETQKQIEAEKERARRLAELEAIQGAPSVVAVEPPADLSRGEPSGSSSQQAPAIDPFQFQVPTDAFPTPSHTPPAPIERPLTPAILTVEPDWDRLEPEPEEEVRERLSRRESYELEIARAQKIAEESNKSAIPADSAADPAAIPAAIAVVESSFGNDRERSRSRAPSRGRDREPVRDRVQEEADRVYRERKLAERMEQEESRSRSVSPAPSIMDKYEDNNEDPVVRIVTPPEMKRAPKKSVFDGPNADVRIDNVIMPHDLVKYQAPPAIPGVNPAMMMPIFKSRDPSCERERPMLILVLPTPSVSPNPEKMMRPGSSSTQSATVVDAEPPNVKDEPATPPRSPKREPKIIMSSRGEAVEVPDDYDTGRVRASPESRDASQERKPIKFKFKTRSMMAAAIARAGALATQRKAEAKAAEGSGSRAIEGESSSSAVVEEKPKPEIVTAEPPSEPREVVPGRGQRDISPVPAISEPPTTPPQQRRSAPIDLEDETPPRVGPKPSSFSPSSSRMPGSFGEEDLDFNATVAAGLEASGFDPNIVIKNEDFRRRDSPRGSNQPFYVPPSVETITDATDSRGPSPAVVTAEPIELPIVPAEPAQDPDSSPRRKSQRRSRMSTSDGYVDIPEHDEPPDRPSGEGFSGKIPSNLSREASSFQVVDQPKEESFRVVERELSSVGADLIGKTSDHSDDAKYTNNNPQQITENGDKQSFLARAGTSGDGAGLMEAQAFASPYFHLNAVPHSSMFEEVYKGVGEAKDTKEPVWRRERSISYSSQKVDPEVQVHREIKPAIDPQYGDLLPLPPSEPNSPDDPSFYELDDLFPSLPESRPNTPPQEQRTRSATVSSRRQGQGHVRTPSRTAVPLPLVMGRRSVPSSPRVGRSSPVQGVEQPYSPPKSRQARPTSWDMGREYKPLWLIEKKAGEEKRAPNVADYPALPESESEPPSSAPESPGFDAVDRDEDVDVSYLQRGGLGLEGASLGALGALGAGRMLQDQLKIDVPLARSLEHQSSGFGSGETTPRAFAADEFAQSPEARRVDLESLERMSPVGSVHLESQSTADKEDGVQDLEQFSPVIVPFKAPTRRLSFGNELELLPALPESVPVSPLEKSLSPASLEKPAFGGPLEDLSSLSASPVKQLAEEEVPALPTLSDSRALSPPQEASISEATVENLELPSLHQSSYGTSIDDKNSPHTREDGTELLLASSGPASPVPSTMPQTTESPELADLPALPDSAPGSPLHRALPRYFDEVEELPPLPDSRVDSPVLAVLPVTQEFEDASALPALPQQRPGTPDYERLPALPRSRAPSPVSVNLPRLPDSGPGSPVIDNLPGLPASRSPSPVSPGLPASLEHVPVADGLADLPALPDSEPATPVYTDLPTLPETRSLSPIITSQPTLPESQPAASTLPTLPESRSATPVVSDALASVEDRIASPTFEDVSASPDNKPLSSALSALPPLPDSTPESPAVPAEAAAIQEEAVVDDELDDLDVESALLDSEHEPDSPISLARPVLAGSRSLGPVFPGFSALPKSRPASPVLSPLPARPDIKAVAPALPATPTLAESRPASLAPSFTPRPRSGSHFFTTLFSLPVLSGVQSLSKSRPSSPLQKPSLANETLEEIPALPLSESGPVSPIDDLSKSLAEALEKVSESRFEPESRPESPVQLAKSSVKTLTDLSQLPALPDSQPESPLELAESSAQTVLDASEPLPLSESRPISSHVKPVDVSELPALPESLPVSPVVEQLPVLEDSQPATDDSVDSTITKVVRETPTLPESRPLSPVHDDELPALPESRPDLPAVKTVQQQPSADFTPAVARELESLPALPESEFNSPVLEPVLSQGLEDLPALPDSKPVSPVVGPTLAQVSETLPAPSENVLSPPSDIRPISPVFKAFSISELESLPALPESEPASPLLEPVVTRESESSPAVAGHKSTSPVVEPVHGTESESLPAFSGIASASPVQYPITRQPPNESLDSLPALPESPLASPVAQLVELPEVEAFPVISKSQPTSPIQAPASSKLYQDDLNLLPALPESQPDSPVLEPVQSEQHEQLPAIPTSKPLPFVEASSSHQFPQEDTDELPALPDSLPVTPTHAPFSRQFPDETVDTLPALPETQASSPHQHSFSSQVQEEPLETFAALPESQPTSPFQSALRTLPESRSPSPSQTTLPQPIDLYNEPLVGPFIPPVDRSPSPTEAPASRQLPGLDLVSLPALPESPSLTPIDASGSIQSQSQDFNDLPALPDSLPVSPVQTSAPQLPGQDLDNLPSLPESRPNSPTALSVPTLADAWLLPSVEAPTRSLSPIQSPVEEMSSNDLEMLPALPDSRPLSPVETPAEAPAEAPVEAPVDATVDADTELFVDALEAPAEVAAHELLLEDPENLPALPNSPLILADQVLDQLPALPENRSISPVRGLASPQLPSQEFDDLPALPESRPRSRNDDFEELPVLPETQPMLPTQAPATPQLPQDDLHQLPALPDSPILSSAETGPAQSNAVETDLAHLPALPQSHPASPVQKPVLPLIVTDLDDADIVPSPKSTGKEVAGVQEQDFAAPSQVTDGNDEQLYEPPSSYSDIKTPPSPMSSPITRRALEKEKQLDDFDKGKSVLMDTAAAAGAPGTLVVANMRHDGPQPGIQRLGSEMQIPPSQEKSESVYSFNEDGASTVAASEAPTYLSGSTFYESQLAEPTKKKDSPRQTFSSLLGLWSKREKTQPEPPAVSKVVAKVVPATTPEEEMSEDDVVPSTSKKDKRKRKQKRGEKKEGSGSESGSQQEQQRGESSGGLNILSSNQSTNGQPASSIVNKPVVSRYLPDDEPSPSPDQQLDEPSHAADVASETEEIPALEEVPTTEEVAASEEPPTPSKTSKKKKKKAKKAALEAGDVAQTKVASEPPLPEQDTTSENVVSLGTKATHSGEPGDSGKDQDPSTQPAATYDVDDVEPAEREEHVPAAPSRSSSISSPTTPTLTRDITKKGILSMLPAGGLFRPGFWGIKKQEPTTQPILEEGPELQSPQTEQGLGLGESSDRSTEAGPAEDVHKPEAKDKLGLDTASLALDTAASLVESPILVEDEAKVEQEAERELSDERQETVEAEVADVNKEESKDVVQNDDKESTTNGDDEPVVPQEPVQDVIIPVTTTALTPEEAAQEEAIDEPSTTPAAENVEAVEPAAKKSKKKKKKKKAAATAIQTEETSNATNAAEQSVPEPVAEPSASSGQVEEVVTETAPADQVASTEEIAILPEVTPIAETAPTEEIATAPEVAPAQVEETPVSTTTSSKKSKKKKKKKSASQPTENLTTVPIAEEPSVSDATVQPPSTDPEPETKQTPEDAAVTSITAGDELHKDADDALLDYQELKSVQQPLKEHNIPGQVSRDSSEQPNTSNSSDSTTPRGEDDNKPHQTEAHPVSEVFPSSFSSAQLPEKDNQDNQETMESALNEISSDRPNGVPVPVPLDLLLPDTNDAAIQDVSKEEPGFDTISLQQEQDLTAVPPLTTEPTPELEPVNKEETDTGDGLTEPKSTHDVKSDTDSIKQGVTAPLVAADSTTEALTGGASGSTAVTQPEPIATEEAAALVPLPDDVDSDFPTDTTRGNEEKTPSVDEDKTASSIAQGEVQQPEPEEGQAEAPAVPAATPLQEQQQLDTIAVPPPQQSHLQHQDHSFQAQQPIQTATSPIDATQLHELRLASLPIAARPRSVSFALEAISPGAYTPTSSGAMSPVTEHESEDASGPSSRYTLRSKKREKRKKSTALKTAAVATPTTEEDGWPKKTQPASLATLDSPQQQPSPLQESFEPNLHQLSTVAEETEPPSTSATENDADSISDARSVLSLALGKRAETPSEFGGSMADSEGTVGERNEETASSSAAAAVNGLLLATRLKRVAGRFREKREKAALKKKSGIAWPSSEQEEGKEKGEKEAGKEDEVRVEAVASEGPSLPVVDTVVQEKGVAPEAISRPTEEIAQEKTAKSGVTSEEIKEIAHGTTTEPEMPTQQKEEVVHQPRATDSITGVAAAVPRDLSPIPEESASDSETVVVGEPTAVQDTTPMQEITPIVAPELAPTDELSLAEQASNEEPAAIQDTAGEVETIPAVEPTTTKKPEVVPEQFLPIAEPVVVSEKAPLEQSAVVLSGPIQDQEIKDAESVEALEPTAELVQVEVVQEIDPTDKISTEEPTVVEPEPRTVQEPVTLVAEPLSEAAVETEVPAQIRLPVFDMPEEVQPTLIAKETTVLETPVEISPEAAPEVQVAPEPATLAHEEPVPTVKKPSITEESTVPSPEESTATVEVDVPVFEESPPKVDDTIHKSQEQGPVADRSVVLDTEPQVEPEVVAPTPEVKLPVIEPELAPAVELVPNTQPELGIAGIGEDDPEQPAATLELEPEVGSPVAEPEQLQSHTDEIMEAMSVPLPEEAEESFDLAPIAELKQSKPQSDELMEAVAIPLPEDAETSSELTPAPGLEQSRLQQDELAKAITVALPEEAETSSGLAPVAKLEQQQLQLDDLAEAMTIPLPEEAEENSGPDSIVEPEPPYFQSDELTEAVSIPLPEEPVEEPTATVEESTPAVDESALVIEKPVSAAEELTWVLEHPTLAKGSEQVADVTPVPASKEPIGIPNAVEEEFAAAQELDLDRQFALASETPLPEATPDEIELPSTPVEEPSVDQHLVLATETPLPEVTDDELDLAPMPTKDKEDELAPAPEDSNTSDEIRAPETAGDIARATIEEPIPTVSFEDTAPAIVEETVPVVAENSQPKILTVPAVETAEEVLVVAEEPVVEELVGQEPAVQEPAVREPVVEEPVVEELATGAPVIEELIIEEPAIEELVVEEPTVLKKSTSVAEEAMPVIEEPSVVVEEMPIFEEAAATVEEPKVDIQEPAIVRDVPAVEEVTVSEVATKAPSLPVVETAPTPAPVPEETSELPAKKKGKKKKKKKANNSEAEIPGVATSASIEESTPVLPEPSTEPTIEVPTIEELTVEEHPIPATEIIESAIATPAVEEDITPLIHESTERKLPSVKNIPIEEPTKVVPEPIEPSVSTFQEVNKPSKKSKKKKKKGSKAGSSEPASTIPTPFQEASNPLESTIKESFLMPKSQEEPTEPMTFDEPQSFLSGATTVPLPESDTETEPNVTEPILMVEETDTPDVVPSDLTKALDTAVEIQPSTIPQPETSERVAISEEITPIVQEPASGSLELPPLHTETPEPMETQEKPSTENNARSMIGIEPVQEVARQQSEVQQPPAATSQPETIDEPVVENQAIEETTPVVERSEEPSQERLLDVSYNTAQTIFEPELETLLETLPALELPAIIASPTKPIESVFPVEELVQKPSQDRSLDISPLPSRREHQTPETESVVLVASQSDTAEGQAISVAEEIDNLPTALEVTEPSRGIQNTEQDVDVPAVAETGPVEVAATSTVPEVDAAPIETSDKAEIMPTVGAPVVVQERSIPLETPERKVTRSRELIDGVSQITAEQQDSDVFVLPVVESKKQKRKRNKKKGKQTEVENQPEPSSEATLERALEPTANLAIAPVAESTSEPPIQTVSKVVNETEAIQELTKIPEATPADSTKEAEVAEEPTDRQLPIEKSLVQQYESKVEDFADEEFFPLPTKKSKKNKNGKNVPVVIDDQDGGSGVTTPSIIEKQEQAQFAAPEPHTPLVEKASNDFLDEMVLVDERGSMVGGAPIAESPVPEETPAIETPTVEVSVVEASDVETPSDEDDPIVEVEILDAENAPVVEVDVVEETPTLEQEPVFAEAQEAIVIDIGEEPITIALPKAISRPQTPDVLTREAEVTPLPPSRPQTPDLEKAVTSLPSTPANREVSEDVISAPFAPETPVNQQQADNHAHVTPAPVTRDLGLLPEITLLPPISLERTPPRDLKGQVDLTPAQESSHITHDPPFEYEGRRKKVKTVGTEQVELMEAAVTTSRDGVDVDKSPDKKKSKEEVVVVAATAALAGGVSLFDKLKGKEKDEWRVMGDENISVLTSGWDDMGSVLGGAPVYADEYDQKGKKREVVGNLYDEEDEEKVEKKARRSWKTDAGLGRMDSETIPRSVRELSKAKTEEDSSERGRKMERGKSSPSPEPVQRSFSFPDDIADEEAFETRDITAEEEKEHVREMVPVADQPVRLPRMSSFGDFMRSHASLPPVQEELSEEDEPKKQKTPVRLNTPVHHSLRDSAIGGESPRASRGLQAAELEHLRDSGVHLTPRNSTEVERQKRRSPLSGSVHLQEPSPPPHTPEPEKSAVASAVPSSSSAKRIGPNTSIQRLRTPEPLRPDSPGSVGSIRSHNTATPPLRRMGKRTSGNLRSDTSSQTELAAKASSTDLSPAIAITAGAAAAATTLGALAAAAATSSTGSSSTSPPIANEGRTRAAKDMSDVFEAYGEGRIGSPRSPTRPHSMRRRQSLQVIELEARVEQLIHENQQLANSRSQVESQLARGSLSSNSDREYEIEHLKRALNEANEVIERLKQTNEGLRSSTSAIAVKHHDEIRRYEAQQAQATKELQKQARSAKEKDAEIAHLRNQLEASADEIRRLQQQILEQSRASVDSDFLDIRDIDYFDHRCQQLCAHVSQWVLRFSKFSDMRACRLTNELSDEKLIDRLDNAVLDGSNVDTYLNDRVRRRDIFMSMTMTMIWEFVFTRYLFGMDREQRQKLKHLEKQLIDVGPPHAVRQWRAVTLTLLSRRPGFKRQRDQDTEAVVQAILDTLAKILPPPSNLEDQIQAQLRRVVREAVGLAIEMRCQRAEYIMLPPLQPEYDDAGELVEDVKFNAALMNDGGQSNLTNEELESTAATVRVVLFPLVLRKGDDEGRGDDEIVVTPAQVLVARSAYASPATPTQSIRGKNVRLLTPISDAGGGASVSGGSPRQERGPRGLPMGPPPRPPGSDVSMGDHGGYI</sequence>
<feature type="compositionally biased region" description="Low complexity" evidence="2">
    <location>
        <begin position="3643"/>
        <end position="3656"/>
    </location>
</feature>
<feature type="region of interest" description="Disordered" evidence="2">
    <location>
        <begin position="2204"/>
        <end position="2348"/>
    </location>
</feature>
<keyword evidence="5" id="KW-1185">Reference proteome</keyword>
<feature type="region of interest" description="Disordered" evidence="2">
    <location>
        <begin position="2832"/>
        <end position="2875"/>
    </location>
</feature>
<feature type="compositionally biased region" description="Polar residues" evidence="2">
    <location>
        <begin position="2140"/>
        <end position="2150"/>
    </location>
</feature>
<feature type="compositionally biased region" description="Polar residues" evidence="2">
    <location>
        <begin position="492"/>
        <end position="502"/>
    </location>
</feature>
<dbReference type="Proteomes" id="UP001174997">
    <property type="component" value="Unassembled WGS sequence"/>
</dbReference>
<feature type="region of interest" description="Disordered" evidence="2">
    <location>
        <begin position="2524"/>
        <end position="2647"/>
    </location>
</feature>
<feature type="compositionally biased region" description="Polar residues" evidence="2">
    <location>
        <begin position="3820"/>
        <end position="3835"/>
    </location>
</feature>
<feature type="compositionally biased region" description="Basic and acidic residues" evidence="2">
    <location>
        <begin position="4873"/>
        <end position="4883"/>
    </location>
</feature>
<feature type="compositionally biased region" description="Basic and acidic residues" evidence="2">
    <location>
        <begin position="1687"/>
        <end position="1700"/>
    </location>
</feature>
<feature type="compositionally biased region" description="Polar residues" evidence="2">
    <location>
        <begin position="4898"/>
        <end position="4908"/>
    </location>
</feature>
<feature type="compositionally biased region" description="Low complexity" evidence="2">
    <location>
        <begin position="4044"/>
        <end position="4057"/>
    </location>
</feature>
<feature type="compositionally biased region" description="Low complexity" evidence="2">
    <location>
        <begin position="4697"/>
        <end position="4711"/>
    </location>
</feature>
<feature type="compositionally biased region" description="Low complexity" evidence="2">
    <location>
        <begin position="4162"/>
        <end position="4185"/>
    </location>
</feature>
<comment type="caution">
    <text evidence="4">The sequence shown here is derived from an EMBL/GenBank/DDBJ whole genome shotgun (WGS) entry which is preliminary data.</text>
</comment>
<feature type="compositionally biased region" description="Basic residues" evidence="2">
    <location>
        <begin position="5951"/>
        <end position="5963"/>
    </location>
</feature>
<feature type="compositionally biased region" description="Basic and acidic residues" evidence="2">
    <location>
        <begin position="2572"/>
        <end position="2587"/>
    </location>
</feature>
<feature type="compositionally biased region" description="Basic residues" evidence="2">
    <location>
        <begin position="16"/>
        <end position="25"/>
    </location>
</feature>
<feature type="region of interest" description="Disordered" evidence="2">
    <location>
        <begin position="3628"/>
        <end position="3894"/>
    </location>
</feature>
<feature type="region of interest" description="Disordered" evidence="2">
    <location>
        <begin position="958"/>
        <end position="1045"/>
    </location>
</feature>
<feature type="compositionally biased region" description="Basic and acidic residues" evidence="2">
    <location>
        <begin position="3992"/>
        <end position="4011"/>
    </location>
</feature>
<feature type="compositionally biased region" description="Low complexity" evidence="2">
    <location>
        <begin position="2375"/>
        <end position="2401"/>
    </location>
</feature>
<feature type="region of interest" description="Disordered" evidence="2">
    <location>
        <begin position="1"/>
        <end position="29"/>
    </location>
</feature>
<feature type="compositionally biased region" description="Low complexity" evidence="2">
    <location>
        <begin position="474"/>
        <end position="485"/>
    </location>
</feature>
<feature type="compositionally biased region" description="Basic and acidic residues" evidence="2">
    <location>
        <begin position="3946"/>
        <end position="3967"/>
    </location>
</feature>
<feature type="compositionally biased region" description="Low complexity" evidence="2">
    <location>
        <begin position="6096"/>
        <end position="6109"/>
    </location>
</feature>
<feature type="region of interest" description="Disordered" evidence="2">
    <location>
        <begin position="4401"/>
        <end position="4592"/>
    </location>
</feature>
<feature type="compositionally biased region" description="Basic and acidic residues" evidence="2">
    <location>
        <begin position="4509"/>
        <end position="4523"/>
    </location>
</feature>
<feature type="compositionally biased region" description="Polar residues" evidence="2">
    <location>
        <begin position="6437"/>
        <end position="6451"/>
    </location>
</feature>
<feature type="compositionally biased region" description="Low complexity" evidence="2">
    <location>
        <begin position="1433"/>
        <end position="1448"/>
    </location>
</feature>
<feature type="compositionally biased region" description="Basic and acidic residues" evidence="2">
    <location>
        <begin position="2114"/>
        <end position="2126"/>
    </location>
</feature>
<feature type="compositionally biased region" description="Low complexity" evidence="2">
    <location>
        <begin position="5182"/>
        <end position="5196"/>
    </location>
</feature>
<feature type="compositionally biased region" description="Basic and acidic residues" evidence="2">
    <location>
        <begin position="1"/>
        <end position="15"/>
    </location>
</feature>
<feature type="region of interest" description="Disordered" evidence="2">
    <location>
        <begin position="7250"/>
        <end position="7271"/>
    </location>
</feature>